<evidence type="ECO:0000313" key="2">
    <source>
        <dbReference type="Proteomes" id="UP001281614"/>
    </source>
</evidence>
<protein>
    <submittedName>
        <fullName evidence="1">Reverse transcriptase domain protein</fullName>
    </submittedName>
</protein>
<evidence type="ECO:0000313" key="1">
    <source>
        <dbReference type="EMBL" id="KAK2731452.1"/>
    </source>
</evidence>
<keyword evidence="2" id="KW-1185">Reference proteome</keyword>
<organism evidence="1 2">
    <name type="scientific">Colletotrichum kahawae</name>
    <name type="common">Coffee berry disease fungus</name>
    <dbReference type="NCBI Taxonomy" id="34407"/>
    <lineage>
        <taxon>Eukaryota</taxon>
        <taxon>Fungi</taxon>
        <taxon>Dikarya</taxon>
        <taxon>Ascomycota</taxon>
        <taxon>Pezizomycotina</taxon>
        <taxon>Sordariomycetes</taxon>
        <taxon>Hypocreomycetidae</taxon>
        <taxon>Glomerellales</taxon>
        <taxon>Glomerellaceae</taxon>
        <taxon>Colletotrichum</taxon>
        <taxon>Colletotrichum gloeosporioides species complex</taxon>
    </lineage>
</organism>
<dbReference type="EMBL" id="VYYT01000579">
    <property type="protein sequence ID" value="KAK2731452.1"/>
    <property type="molecule type" value="Genomic_DNA"/>
</dbReference>
<keyword evidence="1" id="KW-0695">RNA-directed DNA polymerase</keyword>
<dbReference type="GO" id="GO:0003964">
    <property type="term" value="F:RNA-directed DNA polymerase activity"/>
    <property type="evidence" value="ECO:0007669"/>
    <property type="project" value="UniProtKB-KW"/>
</dbReference>
<gene>
    <name evidence="1" type="ORF">CKAH01_19063</name>
</gene>
<proteinExistence type="predicted"/>
<name>A0AAE0CZC8_COLKA</name>
<keyword evidence="1" id="KW-0548">Nucleotidyltransferase</keyword>
<accession>A0AAE0CZC8</accession>
<comment type="caution">
    <text evidence="1">The sequence shown here is derived from an EMBL/GenBank/DDBJ whole genome shotgun (WGS) entry which is preliminary data.</text>
</comment>
<keyword evidence="1" id="KW-0808">Transferase</keyword>
<dbReference type="AlphaFoldDB" id="A0AAE0CZC8"/>
<dbReference type="Proteomes" id="UP001281614">
    <property type="component" value="Unassembled WGS sequence"/>
</dbReference>
<reference evidence="1" key="1">
    <citation type="submission" date="2023-02" db="EMBL/GenBank/DDBJ databases">
        <title>Colletotrichum kahawae CIFC_Que2 genome sequencing and assembly.</title>
        <authorList>
            <person name="Baroncelli R."/>
        </authorList>
    </citation>
    <scope>NUCLEOTIDE SEQUENCE</scope>
    <source>
        <strain evidence="1">CIFC_Que2</strain>
    </source>
</reference>
<sequence>MLKNRKQGLEAISHIIAFLERQYGNKVTVLRLD</sequence>